<evidence type="ECO:0000256" key="1">
    <source>
        <dbReference type="ARBA" id="ARBA00023015"/>
    </source>
</evidence>
<evidence type="ECO:0000313" key="8">
    <source>
        <dbReference type="Proteomes" id="UP001595828"/>
    </source>
</evidence>
<comment type="caution">
    <text evidence="7">The sequence shown here is derived from an EMBL/GenBank/DDBJ whole genome shotgun (WGS) entry which is preliminary data.</text>
</comment>
<dbReference type="InterPro" id="IPR012318">
    <property type="entry name" value="HTH_CRP"/>
</dbReference>
<dbReference type="PROSITE" id="PS50042">
    <property type="entry name" value="CNMP_BINDING_3"/>
    <property type="match status" value="1"/>
</dbReference>
<dbReference type="InterPro" id="IPR000595">
    <property type="entry name" value="cNMP-bd_dom"/>
</dbReference>
<reference evidence="8" key="1">
    <citation type="journal article" date="2019" name="Int. J. Syst. Evol. Microbiol.">
        <title>The Global Catalogue of Microorganisms (GCM) 10K type strain sequencing project: providing services to taxonomists for standard genome sequencing and annotation.</title>
        <authorList>
            <consortium name="The Broad Institute Genomics Platform"/>
            <consortium name="The Broad Institute Genome Sequencing Center for Infectious Disease"/>
            <person name="Wu L."/>
            <person name="Ma J."/>
        </authorList>
    </citation>
    <scope>NUCLEOTIDE SEQUENCE [LARGE SCALE GENOMIC DNA]</scope>
    <source>
        <strain evidence="8">CGMCC 1.12989</strain>
    </source>
</reference>
<dbReference type="PANTHER" id="PTHR24567">
    <property type="entry name" value="CRP FAMILY TRANSCRIPTIONAL REGULATORY PROTEIN"/>
    <property type="match status" value="1"/>
</dbReference>
<keyword evidence="2" id="KW-0238">DNA-binding</keyword>
<dbReference type="InterPro" id="IPR036390">
    <property type="entry name" value="WH_DNA-bd_sf"/>
</dbReference>
<dbReference type="PROSITE" id="PS51063">
    <property type="entry name" value="HTH_CRP_2"/>
    <property type="match status" value="1"/>
</dbReference>
<dbReference type="SMART" id="SM00100">
    <property type="entry name" value="cNMP"/>
    <property type="match status" value="1"/>
</dbReference>
<dbReference type="Pfam" id="PF00027">
    <property type="entry name" value="cNMP_binding"/>
    <property type="match status" value="1"/>
</dbReference>
<evidence type="ECO:0000313" key="7">
    <source>
        <dbReference type="EMBL" id="MFC4296295.1"/>
    </source>
</evidence>
<keyword evidence="3" id="KW-0804">Transcription</keyword>
<dbReference type="InterPro" id="IPR036388">
    <property type="entry name" value="WH-like_DNA-bd_sf"/>
</dbReference>
<keyword evidence="1" id="KW-0805">Transcription regulation</keyword>
<dbReference type="CDD" id="cd00038">
    <property type="entry name" value="CAP_ED"/>
    <property type="match status" value="1"/>
</dbReference>
<dbReference type="PANTHER" id="PTHR24567:SF74">
    <property type="entry name" value="HTH-TYPE TRANSCRIPTIONAL REGULATOR ARCR"/>
    <property type="match status" value="1"/>
</dbReference>
<evidence type="ECO:0000256" key="2">
    <source>
        <dbReference type="ARBA" id="ARBA00023125"/>
    </source>
</evidence>
<gene>
    <name evidence="7" type="ORF">ACFO0A_14655</name>
</gene>
<proteinExistence type="predicted"/>
<evidence type="ECO:0000256" key="3">
    <source>
        <dbReference type="ARBA" id="ARBA00023163"/>
    </source>
</evidence>
<dbReference type="SUPFAM" id="SSF51206">
    <property type="entry name" value="cAMP-binding domain-like"/>
    <property type="match status" value="1"/>
</dbReference>
<dbReference type="Gene3D" id="2.60.120.10">
    <property type="entry name" value="Jelly Rolls"/>
    <property type="match status" value="1"/>
</dbReference>
<dbReference type="InterPro" id="IPR018490">
    <property type="entry name" value="cNMP-bd_dom_sf"/>
</dbReference>
<dbReference type="RefSeq" id="WP_379539843.1">
    <property type="nucleotide sequence ID" value="NZ_JBHSDR010000008.1"/>
</dbReference>
<accession>A0ABV8RSB7</accession>
<feature type="domain" description="Cyclic nucleotide-binding" evidence="5">
    <location>
        <begin position="14"/>
        <end position="108"/>
    </location>
</feature>
<dbReference type="InterPro" id="IPR014710">
    <property type="entry name" value="RmlC-like_jellyroll"/>
</dbReference>
<evidence type="ECO:0000259" key="6">
    <source>
        <dbReference type="PROSITE" id="PS51063"/>
    </source>
</evidence>
<protein>
    <submittedName>
        <fullName evidence="7">Crp/Fnr family transcriptional regulator</fullName>
    </submittedName>
</protein>
<name>A0ABV8RSB7_9SPHN</name>
<keyword evidence="8" id="KW-1185">Reference proteome</keyword>
<organism evidence="7 8">
    <name type="scientific">Novosphingobium tardum</name>
    <dbReference type="NCBI Taxonomy" id="1538021"/>
    <lineage>
        <taxon>Bacteria</taxon>
        <taxon>Pseudomonadati</taxon>
        <taxon>Pseudomonadota</taxon>
        <taxon>Alphaproteobacteria</taxon>
        <taxon>Sphingomonadales</taxon>
        <taxon>Sphingomonadaceae</taxon>
        <taxon>Novosphingobium</taxon>
    </lineage>
</organism>
<dbReference type="EMBL" id="JBHSDR010000008">
    <property type="protein sequence ID" value="MFC4296295.1"/>
    <property type="molecule type" value="Genomic_DNA"/>
</dbReference>
<evidence type="ECO:0000259" key="5">
    <source>
        <dbReference type="PROSITE" id="PS50042"/>
    </source>
</evidence>
<dbReference type="Pfam" id="PF13545">
    <property type="entry name" value="HTH_Crp_2"/>
    <property type="match status" value="1"/>
</dbReference>
<dbReference type="SMART" id="SM00419">
    <property type="entry name" value="HTH_CRP"/>
    <property type="match status" value="1"/>
</dbReference>
<dbReference type="Gene3D" id="1.10.10.10">
    <property type="entry name" value="Winged helix-like DNA-binding domain superfamily/Winged helix DNA-binding domain"/>
    <property type="match status" value="1"/>
</dbReference>
<dbReference type="SUPFAM" id="SSF46785">
    <property type="entry name" value="Winged helix' DNA-binding domain"/>
    <property type="match status" value="1"/>
</dbReference>
<dbReference type="InterPro" id="IPR050397">
    <property type="entry name" value="Env_Response_Regulators"/>
</dbReference>
<feature type="region of interest" description="Disordered" evidence="4">
    <location>
        <begin position="216"/>
        <end position="235"/>
    </location>
</feature>
<dbReference type="Proteomes" id="UP001595828">
    <property type="component" value="Unassembled WGS sequence"/>
</dbReference>
<feature type="domain" description="HTH crp-type" evidence="6">
    <location>
        <begin position="148"/>
        <end position="214"/>
    </location>
</feature>
<evidence type="ECO:0000256" key="4">
    <source>
        <dbReference type="SAM" id="MobiDB-lite"/>
    </source>
</evidence>
<sequence length="235" mass="25535">MEPDDLKVLAADQWLGSIPEARRLRLLAHGKVRAFADGARIYRLDDPPNGLHAVLSGETRLVSYPVAGVELVGKIIRPGQWFGELSVLDGKGRPHDAVAIGSCRVLTVGMASIAAATARDPELWRDIAVLSCIHQRAGLRDTGRIRTEPAVTRLAGFLAGAGAAAEGRDIRMTQDEIAQVIGISRQYLNRLVREIAQTGLIEIRYGRIHVPRPHSLRGFAPPPVHRDGRAPNPVI</sequence>